<feature type="transmembrane region" description="Helical" evidence="1">
    <location>
        <begin position="73"/>
        <end position="94"/>
    </location>
</feature>
<evidence type="ECO:0000256" key="1">
    <source>
        <dbReference type="SAM" id="Phobius"/>
    </source>
</evidence>
<feature type="transmembrane region" description="Helical" evidence="1">
    <location>
        <begin position="41"/>
        <end position="67"/>
    </location>
</feature>
<gene>
    <name evidence="2" type="ORF">D3871_11575</name>
</gene>
<keyword evidence="3" id="KW-1185">Reference proteome</keyword>
<dbReference type="Pfam" id="PF07332">
    <property type="entry name" value="Phage_holin_3_6"/>
    <property type="match status" value="1"/>
</dbReference>
<dbReference type="AlphaFoldDB" id="A0A3A3FTG4"/>
<dbReference type="Proteomes" id="UP000265955">
    <property type="component" value="Unassembled WGS sequence"/>
</dbReference>
<accession>A0A3A3FTG4</accession>
<sequence>MFAALHKSKQLYLITLDRVGDYMDLLRVEMKIREQQLAMRIAGFTVAILFTLLATVFLGLAIIVSFWDSDYRALAAWFVVLLYGGIAGVAFNMCMKHFKSQASLTSTLRGELQRDIDVIKGSI</sequence>
<keyword evidence="1" id="KW-0812">Transmembrane</keyword>
<dbReference type="RefSeq" id="WP_119769028.1">
    <property type="nucleotide sequence ID" value="NZ_QYUO01000001.1"/>
</dbReference>
<dbReference type="InterPro" id="IPR009937">
    <property type="entry name" value="Phage_holin_3_6"/>
</dbReference>
<dbReference type="EMBL" id="QYUO01000001">
    <property type="protein sequence ID" value="RJF99083.1"/>
    <property type="molecule type" value="Genomic_DNA"/>
</dbReference>
<organism evidence="2 3">
    <name type="scientific">Noviherbaspirillum saxi</name>
    <dbReference type="NCBI Taxonomy" id="2320863"/>
    <lineage>
        <taxon>Bacteria</taxon>
        <taxon>Pseudomonadati</taxon>
        <taxon>Pseudomonadota</taxon>
        <taxon>Betaproteobacteria</taxon>
        <taxon>Burkholderiales</taxon>
        <taxon>Oxalobacteraceae</taxon>
        <taxon>Noviherbaspirillum</taxon>
    </lineage>
</organism>
<reference evidence="3" key="1">
    <citation type="submission" date="2018-09" db="EMBL/GenBank/DDBJ databases">
        <authorList>
            <person name="Zhu H."/>
        </authorList>
    </citation>
    <scope>NUCLEOTIDE SEQUENCE [LARGE SCALE GENOMIC DNA]</scope>
    <source>
        <strain evidence="3">K1R23-30</strain>
    </source>
</reference>
<keyword evidence="1" id="KW-1133">Transmembrane helix</keyword>
<evidence type="ECO:0000313" key="2">
    <source>
        <dbReference type="EMBL" id="RJF99083.1"/>
    </source>
</evidence>
<name>A0A3A3FTG4_9BURK</name>
<evidence type="ECO:0000313" key="3">
    <source>
        <dbReference type="Proteomes" id="UP000265955"/>
    </source>
</evidence>
<proteinExistence type="predicted"/>
<dbReference type="OrthoDB" id="8777977at2"/>
<keyword evidence="1" id="KW-0472">Membrane</keyword>
<comment type="caution">
    <text evidence="2">The sequence shown here is derived from an EMBL/GenBank/DDBJ whole genome shotgun (WGS) entry which is preliminary data.</text>
</comment>
<protein>
    <submittedName>
        <fullName evidence="2">Phage holin family protein</fullName>
    </submittedName>
</protein>